<evidence type="ECO:0000256" key="2">
    <source>
        <dbReference type="ARBA" id="ARBA00022771"/>
    </source>
</evidence>
<dbReference type="InterPro" id="IPR000679">
    <property type="entry name" value="Znf_GATA"/>
</dbReference>
<dbReference type="Pfam" id="PF00320">
    <property type="entry name" value="GATA"/>
    <property type="match status" value="1"/>
</dbReference>
<feature type="region of interest" description="Disordered" evidence="5">
    <location>
        <begin position="114"/>
        <end position="140"/>
    </location>
</feature>
<evidence type="ECO:0000256" key="3">
    <source>
        <dbReference type="ARBA" id="ARBA00022833"/>
    </source>
</evidence>
<keyword evidence="3" id="KW-0862">Zinc</keyword>
<dbReference type="GO" id="GO:0008270">
    <property type="term" value="F:zinc ion binding"/>
    <property type="evidence" value="ECO:0007669"/>
    <property type="project" value="UniProtKB-KW"/>
</dbReference>
<dbReference type="SMART" id="SM00401">
    <property type="entry name" value="ZnF_GATA"/>
    <property type="match status" value="1"/>
</dbReference>
<gene>
    <name evidence="7" type="primary">TPHA0G02130</name>
    <name evidence="7" type="ordered locus">TPHA_0G02130</name>
</gene>
<accession>G8BVX1</accession>
<dbReference type="Gene3D" id="3.30.50.10">
    <property type="entry name" value="Erythroid Transcription Factor GATA-1, subunit A"/>
    <property type="match status" value="1"/>
</dbReference>
<evidence type="ECO:0000313" key="8">
    <source>
        <dbReference type="Proteomes" id="UP000005666"/>
    </source>
</evidence>
<dbReference type="GO" id="GO:0006355">
    <property type="term" value="P:regulation of DNA-templated transcription"/>
    <property type="evidence" value="ECO:0007669"/>
    <property type="project" value="InterPro"/>
</dbReference>
<dbReference type="AlphaFoldDB" id="G8BVX1"/>
<dbReference type="STRING" id="1071381.G8BVX1"/>
<dbReference type="GeneID" id="11533677"/>
<evidence type="ECO:0000256" key="5">
    <source>
        <dbReference type="SAM" id="MobiDB-lite"/>
    </source>
</evidence>
<dbReference type="SUPFAM" id="SSF57716">
    <property type="entry name" value="Glucocorticoid receptor-like (DNA-binding domain)"/>
    <property type="match status" value="1"/>
</dbReference>
<feature type="domain" description="GATA-type" evidence="6">
    <location>
        <begin position="591"/>
        <end position="621"/>
    </location>
</feature>
<dbReference type="CDD" id="cd00202">
    <property type="entry name" value="ZnF_GATA"/>
    <property type="match status" value="1"/>
</dbReference>
<dbReference type="eggNOG" id="KOG1601">
    <property type="taxonomic scope" value="Eukaryota"/>
</dbReference>
<dbReference type="Proteomes" id="UP000005666">
    <property type="component" value="Chromosome 7"/>
</dbReference>
<dbReference type="GO" id="GO:0043565">
    <property type="term" value="F:sequence-specific DNA binding"/>
    <property type="evidence" value="ECO:0007669"/>
    <property type="project" value="InterPro"/>
</dbReference>
<dbReference type="OrthoDB" id="2162994at2759"/>
<feature type="region of interest" description="Disordered" evidence="5">
    <location>
        <begin position="163"/>
        <end position="185"/>
    </location>
</feature>
<name>G8BVX1_TETPH</name>
<keyword evidence="1" id="KW-0479">Metal-binding</keyword>
<dbReference type="InterPro" id="IPR013088">
    <property type="entry name" value="Znf_NHR/GATA"/>
</dbReference>
<evidence type="ECO:0000256" key="4">
    <source>
        <dbReference type="PROSITE-ProRule" id="PRU00094"/>
    </source>
</evidence>
<dbReference type="InterPro" id="IPR051140">
    <property type="entry name" value="GATA_TF"/>
</dbReference>
<dbReference type="PROSITE" id="PS50114">
    <property type="entry name" value="GATA_ZN_FINGER_2"/>
    <property type="match status" value="1"/>
</dbReference>
<feature type="compositionally biased region" description="Polar residues" evidence="5">
    <location>
        <begin position="545"/>
        <end position="569"/>
    </location>
</feature>
<sequence>MSTPKIKTISIANPDYTPNNKLIFKNNIQSNYFDNNHIHNNNDIQNNTSKSLIADLQTSRDFTDLKNETLFSNTQKNYKLTTSNNINKLLNIRSNSVYTSAQNNFSMRESEVNQNGHRQIEPNSSSQINTDNVFSRGPQQRKNSLDSLIKATQSVEKNYDSKLLSSKNNDTTSFPVEQPNNIANNSVNDSEQLYKISFNPTVIDKTADANNINHTYREKISRLVQAHQIFNDDIQSFPLYKQLESTFPYLPNLLTYDAKTLDDSIIDSLSYEQLLSISQSYNNFRSIFDEIIQLKKEKSKNNDAYSLPTLPRQLTQASTFSNAQNGQNGSLSQSYSYNAVRRKTDPATTVLPSIGSLTNYRGLLNSRSETDISGNILDTKAYNQSRPVTLNDRQVYSNHKKSNSDPIDTSIYSPTTQLPNRNQNIDNVNYAVKKPAIRAGTNSITKGGKLSNIVNTNIPSQHSYGVNNPRTFVINSIINPQPIEGHHYQQPQVQRTQHNNQTVPQQQYSQFYRPHTSGGSSYSSNVGIGANASYNIPGAVATDTISKQHSATPDATSSDQGSSNGTRHNSVTEELLIAESMRKNEITKMACVHCNDHDTPEWRKGPYGNRTLCNACGLFYRKLIKKFGLKSANLVMRYRKNISPHDRRVPSGLSNIPESHIKVLNSDKTLDDDYNTIP</sequence>
<protein>
    <recommendedName>
        <fullName evidence="6">GATA-type domain-containing protein</fullName>
    </recommendedName>
</protein>
<evidence type="ECO:0000313" key="7">
    <source>
        <dbReference type="EMBL" id="CCE64049.1"/>
    </source>
</evidence>
<proteinExistence type="predicted"/>
<evidence type="ECO:0000259" key="6">
    <source>
        <dbReference type="PROSITE" id="PS50114"/>
    </source>
</evidence>
<feature type="region of interest" description="Disordered" evidence="5">
    <location>
        <begin position="545"/>
        <end position="570"/>
    </location>
</feature>
<dbReference type="KEGG" id="tpf:TPHA_0G02130"/>
<keyword evidence="2 4" id="KW-0863">Zinc-finger</keyword>
<dbReference type="PROSITE" id="PS00344">
    <property type="entry name" value="GATA_ZN_FINGER_1"/>
    <property type="match status" value="1"/>
</dbReference>
<dbReference type="RefSeq" id="XP_003686483.1">
    <property type="nucleotide sequence ID" value="XM_003686435.1"/>
</dbReference>
<dbReference type="HOGENOM" id="CLU_405534_0_0_1"/>
<dbReference type="PANTHER" id="PTHR45658">
    <property type="entry name" value="GATA TRANSCRIPTION FACTOR"/>
    <property type="match status" value="1"/>
</dbReference>
<dbReference type="EMBL" id="HE612862">
    <property type="protein sequence ID" value="CCE64049.1"/>
    <property type="molecule type" value="Genomic_DNA"/>
</dbReference>
<organism evidence="7 8">
    <name type="scientific">Tetrapisispora phaffii (strain ATCC 24235 / CBS 4417 / NBRC 1672 / NRRL Y-8282 / UCD 70-5)</name>
    <name type="common">Yeast</name>
    <name type="synonym">Fabospora phaffii</name>
    <dbReference type="NCBI Taxonomy" id="1071381"/>
    <lineage>
        <taxon>Eukaryota</taxon>
        <taxon>Fungi</taxon>
        <taxon>Dikarya</taxon>
        <taxon>Ascomycota</taxon>
        <taxon>Saccharomycotina</taxon>
        <taxon>Saccharomycetes</taxon>
        <taxon>Saccharomycetales</taxon>
        <taxon>Saccharomycetaceae</taxon>
        <taxon>Tetrapisispora</taxon>
    </lineage>
</organism>
<reference evidence="7 8" key="1">
    <citation type="journal article" date="2011" name="Proc. Natl. Acad. Sci. U.S.A.">
        <title>Evolutionary erosion of yeast sex chromosomes by mating-type switching accidents.</title>
        <authorList>
            <person name="Gordon J.L."/>
            <person name="Armisen D."/>
            <person name="Proux-Wera E."/>
            <person name="Oheigeartaigh S.S."/>
            <person name="Byrne K.P."/>
            <person name="Wolfe K.H."/>
        </authorList>
    </citation>
    <scope>NUCLEOTIDE SEQUENCE [LARGE SCALE GENOMIC DNA]</scope>
    <source>
        <strain evidence="8">ATCC 24235 / CBS 4417 / NBRC 1672 / NRRL Y-8282 / UCD 70-5</strain>
    </source>
</reference>
<evidence type="ECO:0000256" key="1">
    <source>
        <dbReference type="ARBA" id="ARBA00022723"/>
    </source>
</evidence>
<keyword evidence="8" id="KW-1185">Reference proteome</keyword>